<dbReference type="AlphaFoldDB" id="A0A8J2WRE9"/>
<proteinExistence type="predicted"/>
<dbReference type="Pfam" id="PF02037">
    <property type="entry name" value="SAP"/>
    <property type="match status" value="1"/>
</dbReference>
<evidence type="ECO:0000259" key="2">
    <source>
        <dbReference type="PROSITE" id="PS50800"/>
    </source>
</evidence>
<reference evidence="3" key="1">
    <citation type="submission" date="2021-11" db="EMBL/GenBank/DDBJ databases">
        <authorList>
            <consortium name="Genoscope - CEA"/>
            <person name="William W."/>
        </authorList>
    </citation>
    <scope>NUCLEOTIDE SEQUENCE</scope>
</reference>
<sequence>MAGSKSSKKVEPWQTPEWRAHCAAERQRFRDGLFYQLMAPVMGPVIVDLNGSDEEMWRREHDPVGARRLNLTRMVKARGLDPTDKYWAAYIQQGCEDESRTPAAQRKGLGARLDSLTNLAALKEECRAHGLPASGTKAKLSQRLRDYASGVEPSKGKRRRGA</sequence>
<name>A0A8J2WRE9_9STRA</name>
<evidence type="ECO:0000313" key="3">
    <source>
        <dbReference type="EMBL" id="CAH0377699.1"/>
    </source>
</evidence>
<dbReference type="PROSITE" id="PS50800">
    <property type="entry name" value="SAP"/>
    <property type="match status" value="1"/>
</dbReference>
<feature type="domain" description="SAP" evidence="2">
    <location>
        <begin position="114"/>
        <end position="148"/>
    </location>
</feature>
<keyword evidence="4" id="KW-1185">Reference proteome</keyword>
<feature type="region of interest" description="Disordered" evidence="1">
    <location>
        <begin position="131"/>
        <end position="162"/>
    </location>
</feature>
<evidence type="ECO:0000256" key="1">
    <source>
        <dbReference type="SAM" id="MobiDB-lite"/>
    </source>
</evidence>
<dbReference type="Proteomes" id="UP000789595">
    <property type="component" value="Unassembled WGS sequence"/>
</dbReference>
<dbReference type="Gene3D" id="1.10.720.30">
    <property type="entry name" value="SAP domain"/>
    <property type="match status" value="1"/>
</dbReference>
<dbReference type="EMBL" id="CAKKNE010000005">
    <property type="protein sequence ID" value="CAH0377699.1"/>
    <property type="molecule type" value="Genomic_DNA"/>
</dbReference>
<dbReference type="InterPro" id="IPR003034">
    <property type="entry name" value="SAP_dom"/>
</dbReference>
<dbReference type="SUPFAM" id="SSF68906">
    <property type="entry name" value="SAP domain"/>
    <property type="match status" value="1"/>
</dbReference>
<accession>A0A8J2WRE9</accession>
<comment type="caution">
    <text evidence="3">The sequence shown here is derived from an EMBL/GenBank/DDBJ whole genome shotgun (WGS) entry which is preliminary data.</text>
</comment>
<evidence type="ECO:0000313" key="4">
    <source>
        <dbReference type="Proteomes" id="UP000789595"/>
    </source>
</evidence>
<dbReference type="SMART" id="SM00513">
    <property type="entry name" value="SAP"/>
    <property type="match status" value="1"/>
</dbReference>
<organism evidence="3 4">
    <name type="scientific">Pelagomonas calceolata</name>
    <dbReference type="NCBI Taxonomy" id="35677"/>
    <lineage>
        <taxon>Eukaryota</taxon>
        <taxon>Sar</taxon>
        <taxon>Stramenopiles</taxon>
        <taxon>Ochrophyta</taxon>
        <taxon>Pelagophyceae</taxon>
        <taxon>Pelagomonadales</taxon>
        <taxon>Pelagomonadaceae</taxon>
        <taxon>Pelagomonas</taxon>
    </lineage>
</organism>
<dbReference type="OrthoDB" id="197676at2759"/>
<gene>
    <name evidence="3" type="ORF">PECAL_5P22260</name>
</gene>
<dbReference type="InterPro" id="IPR036361">
    <property type="entry name" value="SAP_dom_sf"/>
</dbReference>
<protein>
    <recommendedName>
        <fullName evidence="2">SAP domain-containing protein</fullName>
    </recommendedName>
</protein>